<organism evidence="7 8">
    <name type="scientific">Paremcibacter congregatus</name>
    <dbReference type="NCBI Taxonomy" id="2043170"/>
    <lineage>
        <taxon>Bacteria</taxon>
        <taxon>Pseudomonadati</taxon>
        <taxon>Pseudomonadota</taxon>
        <taxon>Alphaproteobacteria</taxon>
        <taxon>Emcibacterales</taxon>
        <taxon>Emcibacteraceae</taxon>
        <taxon>Paremcibacter</taxon>
    </lineage>
</organism>
<dbReference type="InterPro" id="IPR015422">
    <property type="entry name" value="PyrdxlP-dep_Trfase_small"/>
</dbReference>
<dbReference type="NCBIfam" id="NF005685">
    <property type="entry name" value="PRK07483.1"/>
    <property type="match status" value="1"/>
</dbReference>
<keyword evidence="4 7" id="KW-0808">Transferase</keyword>
<reference evidence="7 8" key="1">
    <citation type="submission" date="2017-10" db="EMBL/GenBank/DDBJ databases">
        <title>Frigbacter circumglobatus gen. nov. sp. nov., isolated from sediment cultured in situ.</title>
        <authorList>
            <person name="Zhao Z."/>
        </authorList>
    </citation>
    <scope>NUCLEOTIDE SEQUENCE [LARGE SCALE GENOMIC DNA]</scope>
    <source>
        <strain evidence="7 8">ZYL</strain>
    </source>
</reference>
<protein>
    <submittedName>
        <fullName evidence="7">Aspartate aminotransferase family protein</fullName>
    </submittedName>
</protein>
<sequence length="441" mass="48299">MGHVFYRAPRHNYPIARQAEGVYIYDSCGNKYLDGSGGAAVSCLGHGNKYVIDAIKSQLDQVAFAHTAFFTNDPQEKLAHKLAQKFGETDAKVYFLSGGSEANETAIKLARQYWVSQGQHSKSIIISRHQSYHGNTLATLSLSGNPGRQKTYRPMLHDWPKVMPCHAYRYQTADESTQEYAERCAQSLEAEILQAGAENVAAFIAEPIVGATLGCVPAVKGYFRKIREICDKYGVLLILDEIMAGAGRSGTYFAFEQENVKPDMVTIAKGIGAGYQPLAAVICRGFIHENIVENCGVFEHGHTYIGHPTACAAGLAVLEVLEQENLLQNVQKMGDLLQTQLHEVFATHPNVADIRGRGLFVGIEFTLDKDRKKAPEPERGLPGKLKQAAMSNGLICYPGGGTADGVNGAHILLAPPFIYEENHIGELVEKLEKTINQQDFT</sequence>
<keyword evidence="8" id="KW-1185">Reference proteome</keyword>
<dbReference type="Gene3D" id="3.40.640.10">
    <property type="entry name" value="Type I PLP-dependent aspartate aminotransferase-like (Major domain)"/>
    <property type="match status" value="1"/>
</dbReference>
<comment type="cofactor">
    <cofactor evidence="1">
        <name>pyridoxal 5'-phosphate</name>
        <dbReference type="ChEBI" id="CHEBI:597326"/>
    </cofactor>
</comment>
<evidence type="ECO:0000313" key="8">
    <source>
        <dbReference type="Proteomes" id="UP000229730"/>
    </source>
</evidence>
<keyword evidence="3 7" id="KW-0032">Aminotransferase</keyword>
<dbReference type="InterPro" id="IPR005814">
    <property type="entry name" value="Aminotrans_3"/>
</dbReference>
<dbReference type="InParanoid" id="A0A2G4YS57"/>
<dbReference type="Proteomes" id="UP000229730">
    <property type="component" value="Unassembled WGS sequence"/>
</dbReference>
<dbReference type="PANTHER" id="PTHR43094">
    <property type="entry name" value="AMINOTRANSFERASE"/>
    <property type="match status" value="1"/>
</dbReference>
<dbReference type="AlphaFoldDB" id="A0A2G4YS57"/>
<dbReference type="InterPro" id="IPR049704">
    <property type="entry name" value="Aminotrans_3_PPA_site"/>
</dbReference>
<evidence type="ECO:0000256" key="1">
    <source>
        <dbReference type="ARBA" id="ARBA00001933"/>
    </source>
</evidence>
<keyword evidence="5 6" id="KW-0663">Pyridoxal phosphate</keyword>
<dbReference type="PROSITE" id="PS00600">
    <property type="entry name" value="AA_TRANSFER_CLASS_3"/>
    <property type="match status" value="1"/>
</dbReference>
<comment type="caution">
    <text evidence="7">The sequence shown here is derived from an EMBL/GenBank/DDBJ whole genome shotgun (WGS) entry which is preliminary data.</text>
</comment>
<dbReference type="InterPro" id="IPR015424">
    <property type="entry name" value="PyrdxlP-dep_Trfase"/>
</dbReference>
<dbReference type="GO" id="GO:0008483">
    <property type="term" value="F:transaminase activity"/>
    <property type="evidence" value="ECO:0007669"/>
    <property type="project" value="UniProtKB-KW"/>
</dbReference>
<dbReference type="OrthoDB" id="9801834at2"/>
<dbReference type="FunFam" id="3.40.640.10:FF:000014">
    <property type="entry name" value="Adenosylmethionine-8-amino-7-oxononanoate aminotransferase, probable"/>
    <property type="match status" value="1"/>
</dbReference>
<dbReference type="Pfam" id="PF00202">
    <property type="entry name" value="Aminotran_3"/>
    <property type="match status" value="1"/>
</dbReference>
<dbReference type="EMBL" id="PDEM01000016">
    <property type="protein sequence ID" value="PHZ85155.1"/>
    <property type="molecule type" value="Genomic_DNA"/>
</dbReference>
<dbReference type="PIRSF" id="PIRSF000521">
    <property type="entry name" value="Transaminase_4ab_Lys_Orn"/>
    <property type="match status" value="1"/>
</dbReference>
<dbReference type="GO" id="GO:0030170">
    <property type="term" value="F:pyridoxal phosphate binding"/>
    <property type="evidence" value="ECO:0007669"/>
    <property type="project" value="InterPro"/>
</dbReference>
<dbReference type="CDD" id="cd00610">
    <property type="entry name" value="OAT_like"/>
    <property type="match status" value="1"/>
</dbReference>
<gene>
    <name evidence="7" type="ORF">CRD36_07005</name>
</gene>
<dbReference type="InterPro" id="IPR015421">
    <property type="entry name" value="PyrdxlP-dep_Trfase_major"/>
</dbReference>
<comment type="similarity">
    <text evidence="2 6">Belongs to the class-III pyridoxal-phosphate-dependent aminotransferase family.</text>
</comment>
<evidence type="ECO:0000256" key="2">
    <source>
        <dbReference type="ARBA" id="ARBA00008954"/>
    </source>
</evidence>
<name>A0A2G4YS57_9PROT</name>
<evidence type="ECO:0000256" key="6">
    <source>
        <dbReference type="RuleBase" id="RU003560"/>
    </source>
</evidence>
<proteinExistence type="inferred from homology"/>
<dbReference type="PANTHER" id="PTHR43094:SF1">
    <property type="entry name" value="AMINOTRANSFERASE CLASS-III"/>
    <property type="match status" value="1"/>
</dbReference>
<dbReference type="SUPFAM" id="SSF53383">
    <property type="entry name" value="PLP-dependent transferases"/>
    <property type="match status" value="1"/>
</dbReference>
<dbReference type="GO" id="GO:0005829">
    <property type="term" value="C:cytosol"/>
    <property type="evidence" value="ECO:0007669"/>
    <property type="project" value="TreeGrafter"/>
</dbReference>
<dbReference type="Gene3D" id="3.90.1150.10">
    <property type="entry name" value="Aspartate Aminotransferase, domain 1"/>
    <property type="match status" value="1"/>
</dbReference>
<dbReference type="RefSeq" id="WP_099472043.1">
    <property type="nucleotide sequence ID" value="NZ_CP041025.1"/>
</dbReference>
<evidence type="ECO:0000256" key="4">
    <source>
        <dbReference type="ARBA" id="ARBA00022679"/>
    </source>
</evidence>
<evidence type="ECO:0000313" key="7">
    <source>
        <dbReference type="EMBL" id="PHZ85155.1"/>
    </source>
</evidence>
<evidence type="ECO:0000256" key="5">
    <source>
        <dbReference type="ARBA" id="ARBA00022898"/>
    </source>
</evidence>
<evidence type="ECO:0000256" key="3">
    <source>
        <dbReference type="ARBA" id="ARBA00022576"/>
    </source>
</evidence>
<accession>A0A2G4YS57</accession>